<evidence type="ECO:0000256" key="1">
    <source>
        <dbReference type="SAM" id="SignalP"/>
    </source>
</evidence>
<gene>
    <name evidence="3" type="ORF">GMO_09530</name>
</gene>
<dbReference type="Proteomes" id="UP000004949">
    <property type="component" value="Unassembled WGS sequence"/>
</dbReference>
<dbReference type="InterPro" id="IPR029058">
    <property type="entry name" value="AB_hydrolase_fold"/>
</dbReference>
<dbReference type="STRING" id="1088869.GMO_09530"/>
<evidence type="ECO:0000259" key="2">
    <source>
        <dbReference type="Pfam" id="PF12697"/>
    </source>
</evidence>
<dbReference type="Pfam" id="PF12697">
    <property type="entry name" value="Abhydrolase_6"/>
    <property type="match status" value="1"/>
</dbReference>
<evidence type="ECO:0000313" key="4">
    <source>
        <dbReference type="Proteomes" id="UP000004949"/>
    </source>
</evidence>
<evidence type="ECO:0000313" key="3">
    <source>
        <dbReference type="EMBL" id="EHH69646.1"/>
    </source>
</evidence>
<keyword evidence="1" id="KW-0732">Signal</keyword>
<proteinExistence type="predicted"/>
<organism evidence="3 4">
    <name type="scientific">Gluconobacter morbifer G707</name>
    <dbReference type="NCBI Taxonomy" id="1088869"/>
    <lineage>
        <taxon>Bacteria</taxon>
        <taxon>Pseudomonadati</taxon>
        <taxon>Pseudomonadota</taxon>
        <taxon>Alphaproteobacteria</taxon>
        <taxon>Acetobacterales</taxon>
        <taxon>Acetobacteraceae</taxon>
        <taxon>Gluconobacter</taxon>
    </lineage>
</organism>
<comment type="caution">
    <text evidence="3">The sequence shown here is derived from an EMBL/GenBank/DDBJ whole genome shotgun (WGS) entry which is preliminary data.</text>
</comment>
<protein>
    <recommendedName>
        <fullName evidence="2">AB hydrolase-1 domain-containing protein</fullName>
    </recommendedName>
</protein>
<sequence>MNQSMSRNTCRGRIAMKKLPVLLAMLVLSGCAAPVSVHQLSLTDAYNARSHSALGGDVLSDTTRITLRHENLLSVWRYQPAQAVVTLRLLTQRHVNAPDFPAHLFALAELSYQSGRRHADRAAFMAAALYAYAYLNPDAPPQERPSPYAPQFRQACDIYMFGLTEALGSPISLSPQRWQLPFAMVDLTPAQPDPTWHSHAITDLRPLSRSDVRGFRNVYTQSGLGEPVAALPHLTTQESRSFQIFDKLRVPMNLLLTVNHPRDSVLSSHVEGHFRLTSVDDAASSRAFPLQFDPTAARALSLGDAMDWSVEYRGFLDGRLFDNGTRPQLLAIEPHQYGHRPVVLIHGTASSAARWADMANDLLEDPKIREHYEFWFFSYATGNPIPYSALQLRKSLEKAVSQLGGVKADPALGHMTLIGHSQGGLLAKMLTIQAEDRLWDGMLSTPLNRLKLSPADRTLLYEALFPAPLPEARSVIFISTPQHGSYLAGFSAAQFLGRMVTFPLTVQEIMKAVFTSTPNGRKLNMRPWRIGSIYGMSPRSSFIQSLAAIPVAPGIKAHSIIPVLGNGPLTKSDDGVVAYQSAHISDVNSELVVRHSGHSTQSNPVTIAEVRRILLEQLEDDGVSLPDIPQQRDITEIGGMYIPVSRTAVEDRQPGLAIQ</sequence>
<dbReference type="InterPro" id="IPR000073">
    <property type="entry name" value="AB_hydrolase_1"/>
</dbReference>
<dbReference type="EMBL" id="AGQV01000001">
    <property type="protein sequence ID" value="EHH69646.1"/>
    <property type="molecule type" value="Genomic_DNA"/>
</dbReference>
<accession>G6XHI7</accession>
<name>G6XHI7_9PROT</name>
<keyword evidence="4" id="KW-1185">Reference proteome</keyword>
<dbReference type="eggNOG" id="COG1075">
    <property type="taxonomic scope" value="Bacteria"/>
</dbReference>
<feature type="chain" id="PRO_5003489572" description="AB hydrolase-1 domain-containing protein" evidence="1">
    <location>
        <begin position="33"/>
        <end position="659"/>
    </location>
</feature>
<feature type="domain" description="AB hydrolase-1" evidence="2">
    <location>
        <begin position="342"/>
        <end position="609"/>
    </location>
</feature>
<dbReference type="Gene3D" id="3.40.50.1820">
    <property type="entry name" value="alpha/beta hydrolase"/>
    <property type="match status" value="1"/>
</dbReference>
<dbReference type="PROSITE" id="PS51257">
    <property type="entry name" value="PROKAR_LIPOPROTEIN"/>
    <property type="match status" value="1"/>
</dbReference>
<feature type="signal peptide" evidence="1">
    <location>
        <begin position="1"/>
        <end position="32"/>
    </location>
</feature>
<reference evidence="3 4" key="1">
    <citation type="submission" date="2011-10" db="EMBL/GenBank/DDBJ databases">
        <title>Genome sequence of Gluconobacter morbifer G707, isolated from Drosophila gut.</title>
        <authorList>
            <person name="Lee W.-J."/>
            <person name="Kim E.-K."/>
        </authorList>
    </citation>
    <scope>NUCLEOTIDE SEQUENCE [LARGE SCALE GENOMIC DNA]</scope>
    <source>
        <strain evidence="3 4">G707</strain>
    </source>
</reference>
<dbReference type="AlphaFoldDB" id="G6XHI7"/>
<dbReference type="SUPFAM" id="SSF53474">
    <property type="entry name" value="alpha/beta-Hydrolases"/>
    <property type="match status" value="1"/>
</dbReference>
<dbReference type="PATRIC" id="fig|1088869.3.peg.958"/>